<keyword evidence="3" id="KW-1185">Reference proteome</keyword>
<dbReference type="Pfam" id="PF13730">
    <property type="entry name" value="HTH_36"/>
    <property type="match status" value="1"/>
</dbReference>
<evidence type="ECO:0000313" key="2">
    <source>
        <dbReference type="EMBL" id="PEG56265.1"/>
    </source>
</evidence>
<organism evidence="2 3">
    <name type="scientific">Mycolicibacterium diernhoferi</name>
    <dbReference type="NCBI Taxonomy" id="1801"/>
    <lineage>
        <taxon>Bacteria</taxon>
        <taxon>Bacillati</taxon>
        <taxon>Actinomycetota</taxon>
        <taxon>Actinomycetes</taxon>
        <taxon>Mycobacteriales</taxon>
        <taxon>Mycobacteriaceae</taxon>
        <taxon>Mycolicibacterium</taxon>
    </lineage>
</organism>
<feature type="region of interest" description="Disordered" evidence="1">
    <location>
        <begin position="242"/>
        <end position="300"/>
    </location>
</feature>
<dbReference type="EMBL" id="PDCR01000002">
    <property type="protein sequence ID" value="PEG56265.1"/>
    <property type="molecule type" value="Genomic_DNA"/>
</dbReference>
<reference evidence="2 3" key="1">
    <citation type="submission" date="2017-10" db="EMBL/GenBank/DDBJ databases">
        <title>The new phylogeny of genus Mycobacterium.</title>
        <authorList>
            <person name="Tortoli E."/>
            <person name="Trovato A."/>
            <person name="Cirillo D.M."/>
        </authorList>
    </citation>
    <scope>NUCLEOTIDE SEQUENCE [LARGE SCALE GENOMIC DNA]</scope>
    <source>
        <strain evidence="2 3">IP141170001</strain>
    </source>
</reference>
<evidence type="ECO:0000313" key="3">
    <source>
        <dbReference type="Proteomes" id="UP000220340"/>
    </source>
</evidence>
<name>A0A2A7P221_9MYCO</name>
<evidence type="ECO:0008006" key="4">
    <source>
        <dbReference type="Google" id="ProtNLM"/>
    </source>
</evidence>
<dbReference type="OrthoDB" id="4578891at2"/>
<feature type="compositionally biased region" description="Basic and acidic residues" evidence="1">
    <location>
        <begin position="256"/>
        <end position="266"/>
    </location>
</feature>
<dbReference type="AlphaFoldDB" id="A0A2A7P221"/>
<dbReference type="Proteomes" id="UP000220340">
    <property type="component" value="Unassembled WGS sequence"/>
</dbReference>
<comment type="caution">
    <text evidence="2">The sequence shown here is derived from an EMBL/GenBank/DDBJ whole genome shotgun (WGS) entry which is preliminary data.</text>
</comment>
<protein>
    <recommendedName>
        <fullName evidence="4">Helix-turn-helix domain-containing protein</fullName>
    </recommendedName>
</protein>
<gene>
    <name evidence="2" type="ORF">CRI78_02550</name>
</gene>
<accession>A0A2A7P221</accession>
<sequence>MRSCQTAAERSTGCRCRRTRNGSSSTLTSSRRLAARFTVCSEAPTLSATASRFSKLSWLKRTNGHKLPLSELRVLLSIYNHSDGEGRGAYPGGELIAEEACLTRTTVSTAIQRLIAGGWIREVSKGSGFNRLNSTYELIPDAPMPPRCSSSGEPHGLAGGELCGSAVADTNQILVTDPRSDPVELRVPEVDPKHGETLLDPATYGPDLSSGEVMRVEPSALGEASVSTDDELGRWPSFELRATPSEPTVSSGTPWPRDRPIPDDPWGRPYVDEITGEHFQYTPGELPRLASTEQPQDVTV</sequence>
<proteinExistence type="predicted"/>
<evidence type="ECO:0000256" key="1">
    <source>
        <dbReference type="SAM" id="MobiDB-lite"/>
    </source>
</evidence>
<feature type="compositionally biased region" description="Polar residues" evidence="1">
    <location>
        <begin position="291"/>
        <end position="300"/>
    </location>
</feature>